<dbReference type="eggNOG" id="ENOG502S4RN">
    <property type="taxonomic scope" value="Eukaryota"/>
</dbReference>
<evidence type="ECO:0000313" key="5">
    <source>
        <dbReference type="Proteomes" id="UP000008698"/>
    </source>
</evidence>
<feature type="region of interest" description="Disordered" evidence="2">
    <location>
        <begin position="841"/>
        <end position="869"/>
    </location>
</feature>
<evidence type="ECO:0000256" key="2">
    <source>
        <dbReference type="SAM" id="MobiDB-lite"/>
    </source>
</evidence>
<keyword evidence="1" id="KW-0175">Coiled coil</keyword>
<dbReference type="EMBL" id="DS985214">
    <property type="protein sequence ID" value="EEY15048.1"/>
    <property type="molecule type" value="Genomic_DNA"/>
</dbReference>
<evidence type="ECO:0000313" key="4">
    <source>
        <dbReference type="EMBL" id="EEY15048.1"/>
    </source>
</evidence>
<reference evidence="5" key="1">
    <citation type="journal article" date="2011" name="PLoS Pathog.">
        <title>Comparative genomics yields insights into niche adaptation of plant vascular wilt pathogens.</title>
        <authorList>
            <person name="Klosterman S.J."/>
            <person name="Subbarao K.V."/>
            <person name="Kang S."/>
            <person name="Veronese P."/>
            <person name="Gold S.E."/>
            <person name="Thomma B.P.H.J."/>
            <person name="Chen Z."/>
            <person name="Henrissat B."/>
            <person name="Lee Y.-H."/>
            <person name="Park J."/>
            <person name="Garcia-Pedrajas M.D."/>
            <person name="Barbara D.J."/>
            <person name="Anchieta A."/>
            <person name="de Jonge R."/>
            <person name="Santhanam P."/>
            <person name="Maruthachalam K."/>
            <person name="Atallah Z."/>
            <person name="Amyotte S.G."/>
            <person name="Paz Z."/>
            <person name="Inderbitzin P."/>
            <person name="Hayes R.J."/>
            <person name="Heiman D.I."/>
            <person name="Young S."/>
            <person name="Zeng Q."/>
            <person name="Engels R."/>
            <person name="Galagan J."/>
            <person name="Cuomo C.A."/>
            <person name="Dobinson K.F."/>
            <person name="Ma L.-J."/>
        </authorList>
    </citation>
    <scope>NUCLEOTIDE SEQUENCE [LARGE SCALE GENOMIC DNA]</scope>
    <source>
        <strain evidence="5">VaMs.102 / ATCC MYA-4576 / FGSC 10136</strain>
    </source>
</reference>
<feature type="compositionally biased region" description="Low complexity" evidence="2">
    <location>
        <begin position="583"/>
        <end position="596"/>
    </location>
</feature>
<feature type="compositionally biased region" description="Polar residues" evidence="2">
    <location>
        <begin position="632"/>
        <end position="641"/>
    </location>
</feature>
<feature type="compositionally biased region" description="Basic and acidic residues" evidence="2">
    <location>
        <begin position="809"/>
        <end position="819"/>
    </location>
</feature>
<dbReference type="InterPro" id="IPR028163">
    <property type="entry name" value="HAUS_6_N"/>
</dbReference>
<organism evidence="5">
    <name type="scientific">Verticillium alfalfae (strain VaMs.102 / ATCC MYA-4576 / FGSC 10136)</name>
    <name type="common">Verticillium wilt of alfalfa</name>
    <name type="synonym">Verticillium albo-atrum</name>
    <dbReference type="NCBI Taxonomy" id="526221"/>
    <lineage>
        <taxon>Eukaryota</taxon>
        <taxon>Fungi</taxon>
        <taxon>Dikarya</taxon>
        <taxon>Ascomycota</taxon>
        <taxon>Pezizomycotina</taxon>
        <taxon>Sordariomycetes</taxon>
        <taxon>Hypocreomycetidae</taxon>
        <taxon>Glomerellales</taxon>
        <taxon>Plectosphaerellaceae</taxon>
        <taxon>Verticillium</taxon>
    </lineage>
</organism>
<feature type="region of interest" description="Disordered" evidence="2">
    <location>
        <begin position="93"/>
        <end position="127"/>
    </location>
</feature>
<feature type="compositionally biased region" description="Low complexity" evidence="2">
    <location>
        <begin position="762"/>
        <end position="771"/>
    </location>
</feature>
<feature type="compositionally biased region" description="Low complexity" evidence="2">
    <location>
        <begin position="100"/>
        <end position="127"/>
    </location>
</feature>
<feature type="coiled-coil region" evidence="1">
    <location>
        <begin position="311"/>
        <end position="338"/>
    </location>
</feature>
<evidence type="ECO:0000256" key="1">
    <source>
        <dbReference type="SAM" id="Coils"/>
    </source>
</evidence>
<gene>
    <name evidence="4" type="ORF">VDBG_01157</name>
</gene>
<dbReference type="KEGG" id="val:VDBG_01157"/>
<feature type="compositionally biased region" description="Acidic residues" evidence="2">
    <location>
        <begin position="547"/>
        <end position="567"/>
    </location>
</feature>
<name>C9S5H1_VERA1</name>
<feature type="compositionally biased region" description="Basic and acidic residues" evidence="2">
    <location>
        <begin position="646"/>
        <end position="659"/>
    </location>
</feature>
<accession>C9S5H1</accession>
<feature type="region of interest" description="Disordered" evidence="2">
    <location>
        <begin position="35"/>
        <end position="78"/>
    </location>
</feature>
<feature type="compositionally biased region" description="Basic and acidic residues" evidence="2">
    <location>
        <begin position="785"/>
        <end position="795"/>
    </location>
</feature>
<protein>
    <recommendedName>
        <fullName evidence="3">HAUS augmin-like complex subunit 6 N-terminal domain-containing protein</fullName>
    </recommendedName>
</protein>
<keyword evidence="5" id="KW-1185">Reference proteome</keyword>
<proteinExistence type="predicted"/>
<dbReference type="Pfam" id="PF14661">
    <property type="entry name" value="HAUS6_N"/>
    <property type="match status" value="1"/>
</dbReference>
<dbReference type="OrthoDB" id="5575722at2759"/>
<dbReference type="HOGENOM" id="CLU_013984_0_0_1"/>
<feature type="region of interest" description="Disordered" evidence="2">
    <location>
        <begin position="724"/>
        <end position="828"/>
    </location>
</feature>
<dbReference type="Proteomes" id="UP000008698">
    <property type="component" value="Unassembled WGS sequence"/>
</dbReference>
<dbReference type="GeneID" id="9531058"/>
<feature type="compositionally biased region" description="Acidic residues" evidence="2">
    <location>
        <begin position="751"/>
        <end position="761"/>
    </location>
</feature>
<dbReference type="RefSeq" id="XP_003009474.1">
    <property type="nucleotide sequence ID" value="XM_003009428.1"/>
</dbReference>
<sequence length="869" mass="95880">MLSERKRSCSPVAAFTSNTHRRSMVGWQCCGPARSEPVTASAPGGGTPNVSSPGAMGCPRDPNTDPETTLKHHRRIPGAGATVLPTALHRRHDAAMASAPPNSLLARSRSLRSASNRNPSSAAAAATAAATATPQAAATPTVTPNLSIFLTNLRLLDFDSYPDWPAFDAQTLAIQKRRIQSVEWALFQLFALWDPEETRVKLEPYFPPRDQVQSINLRSALQRCLEQAKKNGALGRDAVVRKTMLDDCKGDRLEEVLAVFSSAVLKKMAAAASEAEGEHPAIAEQLALENRGYGGERGELVALALAHRVSLTHVLRRKNEARRRYKDLSELLDIKERSIARRQAEAEACRAKGPGEAVSADAVLDMRRMLRNNWTGSERWMETLLQGDATARNDGVLSAPFDRVWRRVEAGRLSELEDHGKGLLEQLEGRVKAQRESLQKWQNFQETMFGRQPDGKPLADAAKRKERGIHLGFGAHEDLHLGQFPAREKLSLQAPELDPVHASILDDCKKDWSQIGVAPRTDIRSLLGPGLRESTRPDRLSVGTDGGTEEGVSEISELEEEEEEEPILEAALPLNPAHRRNNSQSSAPSSSQWSEPPADPPQELSRRSSNRRPVVHRNTSSITKDRPVVNLSRFSSQGSHASGSRTSDRSRSRSPEKPMRPSIILEPERTPSPEPPSPTQNMADQILESMAAASPSPVKQNKPRHTLSLAERTRMSMARMSFGGKAFTPEDEDELDFRTLPIRPAPMATPTEEEEDDDDATLDLGDSALDDLASRTRKSMAGFEAARKKAQLDRRRSQRQSRLPPPPRQEGRLFPKVEEETTELDADASVLADELIQGEDMEAVFKSRPRLQTSPAASPRRPIENDEYL</sequence>
<evidence type="ECO:0000259" key="3">
    <source>
        <dbReference type="Pfam" id="PF14661"/>
    </source>
</evidence>
<feature type="domain" description="HAUS augmin-like complex subunit 6 N-terminal" evidence="3">
    <location>
        <begin position="149"/>
        <end position="375"/>
    </location>
</feature>
<dbReference type="STRING" id="526221.C9S5H1"/>
<feature type="region of interest" description="Disordered" evidence="2">
    <location>
        <begin position="526"/>
        <end position="705"/>
    </location>
</feature>
<dbReference type="AlphaFoldDB" id="C9S5H1"/>
<dbReference type="OMA" id="RVHCVEW"/>